<protein>
    <recommendedName>
        <fullName evidence="3">ParB/Sulfiredoxin domain-containing protein</fullName>
    </recommendedName>
</protein>
<dbReference type="EMBL" id="MPTD01000007">
    <property type="protein sequence ID" value="OMD52014.1"/>
    <property type="molecule type" value="Genomic_DNA"/>
</dbReference>
<reference evidence="1 2" key="1">
    <citation type="submission" date="2016-10" db="EMBL/GenBank/DDBJ databases">
        <title>Paenibacillus species isolates.</title>
        <authorList>
            <person name="Beno S.M."/>
        </authorList>
    </citation>
    <scope>NUCLEOTIDE SEQUENCE [LARGE SCALE GENOMIC DNA]</scope>
    <source>
        <strain evidence="1 2">FSL R5-0923</strain>
    </source>
</reference>
<comment type="caution">
    <text evidence="1">The sequence shown here is derived from an EMBL/GenBank/DDBJ whole genome shotgun (WGS) entry which is preliminary data.</text>
</comment>
<name>A0ABX3HP92_9BACL</name>
<dbReference type="RefSeq" id="WP_076299224.1">
    <property type="nucleotide sequence ID" value="NZ_MPTD01000007.1"/>
</dbReference>
<evidence type="ECO:0000313" key="2">
    <source>
        <dbReference type="Proteomes" id="UP000187313"/>
    </source>
</evidence>
<proteinExistence type="predicted"/>
<evidence type="ECO:0008006" key="3">
    <source>
        <dbReference type="Google" id="ProtNLM"/>
    </source>
</evidence>
<organism evidence="1 2">
    <name type="scientific">Paenibacillus odorifer</name>
    <dbReference type="NCBI Taxonomy" id="189426"/>
    <lineage>
        <taxon>Bacteria</taxon>
        <taxon>Bacillati</taxon>
        <taxon>Bacillota</taxon>
        <taxon>Bacilli</taxon>
        <taxon>Bacillales</taxon>
        <taxon>Paenibacillaceae</taxon>
        <taxon>Paenibacillus</taxon>
    </lineage>
</organism>
<keyword evidence="2" id="KW-1185">Reference proteome</keyword>
<dbReference type="Proteomes" id="UP000187313">
    <property type="component" value="Unassembled WGS sequence"/>
</dbReference>
<gene>
    <name evidence="1" type="ORF">BSK51_11535</name>
</gene>
<sequence>MTGLAYFYEGFMSTLIDGHHRSTAAYIENKTLEYLTILKVSGYGIDSHEPKHFYVSSMGYEFKLLKNNKKVYNNLKKDFSSKKAKLTAEEIQFIIEDCEKIKCEREVSNENRVLD</sequence>
<accession>A0ABX3HP92</accession>
<evidence type="ECO:0000313" key="1">
    <source>
        <dbReference type="EMBL" id="OMD52014.1"/>
    </source>
</evidence>